<proteinExistence type="predicted"/>
<dbReference type="EMBL" id="JABFAE010000001">
    <property type="protein sequence ID" value="MBA0821029.1"/>
    <property type="molecule type" value="Genomic_DNA"/>
</dbReference>
<reference evidence="1 2" key="1">
    <citation type="journal article" date="2019" name="Genome Biol. Evol.">
        <title>Insights into the evolution of the New World diploid cottons (Gossypium, subgenus Houzingenia) based on genome sequencing.</title>
        <authorList>
            <person name="Grover C.E."/>
            <person name="Arick M.A. 2nd"/>
            <person name="Thrash A."/>
            <person name="Conover J.L."/>
            <person name="Sanders W.S."/>
            <person name="Peterson D.G."/>
            <person name="Frelichowski J.E."/>
            <person name="Scheffler J.A."/>
            <person name="Scheffler B.E."/>
            <person name="Wendel J.F."/>
        </authorList>
    </citation>
    <scope>NUCLEOTIDE SEQUENCE [LARGE SCALE GENOMIC DNA]</scope>
    <source>
        <strain evidence="1">6</strain>
        <tissue evidence="1">Leaf</tissue>
    </source>
</reference>
<gene>
    <name evidence="1" type="ORF">Goarm_017911</name>
</gene>
<keyword evidence="2" id="KW-1185">Reference proteome</keyword>
<comment type="caution">
    <text evidence="1">The sequence shown here is derived from an EMBL/GenBank/DDBJ whole genome shotgun (WGS) entry which is preliminary data.</text>
</comment>
<dbReference type="AlphaFoldDB" id="A0A7J9IFV8"/>
<dbReference type="Proteomes" id="UP000593575">
    <property type="component" value="Unassembled WGS sequence"/>
</dbReference>
<organism evidence="1 2">
    <name type="scientific">Gossypium armourianum</name>
    <dbReference type="NCBI Taxonomy" id="34283"/>
    <lineage>
        <taxon>Eukaryota</taxon>
        <taxon>Viridiplantae</taxon>
        <taxon>Streptophyta</taxon>
        <taxon>Embryophyta</taxon>
        <taxon>Tracheophyta</taxon>
        <taxon>Spermatophyta</taxon>
        <taxon>Magnoliopsida</taxon>
        <taxon>eudicotyledons</taxon>
        <taxon>Gunneridae</taxon>
        <taxon>Pentapetalae</taxon>
        <taxon>rosids</taxon>
        <taxon>malvids</taxon>
        <taxon>Malvales</taxon>
        <taxon>Malvaceae</taxon>
        <taxon>Malvoideae</taxon>
        <taxon>Gossypium</taxon>
    </lineage>
</organism>
<sequence>MVMILPRDGLYLPQDGSNSTQTERLPCTILGQQLVGLLRDDHGNWLVGYSRYVCSGSVLQTELLALISDSSMDPHSISLVRNIQELRQCRDTAVHCFERPIPSAWYLIMMFCLLNM</sequence>
<evidence type="ECO:0000313" key="2">
    <source>
        <dbReference type="Proteomes" id="UP000593575"/>
    </source>
</evidence>
<accession>A0A7J9IFV8</accession>
<name>A0A7J9IFV8_9ROSI</name>
<evidence type="ECO:0000313" key="1">
    <source>
        <dbReference type="EMBL" id="MBA0821029.1"/>
    </source>
</evidence>
<protein>
    <submittedName>
        <fullName evidence="1">Uncharacterized protein</fullName>
    </submittedName>
</protein>